<evidence type="ECO:0000256" key="6">
    <source>
        <dbReference type="ARBA" id="ARBA00023065"/>
    </source>
</evidence>
<keyword evidence="5 14" id="KW-0732">Signal</keyword>
<dbReference type="GO" id="GO:0044718">
    <property type="term" value="P:siderophore transmembrane transport"/>
    <property type="evidence" value="ECO:0007669"/>
    <property type="project" value="TreeGrafter"/>
</dbReference>
<accession>A0A1G6SDN9</accession>
<sequence length="742" mass="80209">MSALNSRTALASAIALAASFGAQANEPIALGDVVVSASGFEQKITEAPASISVISREELQQKSFSNLAEALEDVEGIDVRQGTGKTGGLNISIRGMPSEYTLILIDGRRQNAAGNVTPNGFGETSTSFMPPLSAIERIEVIRGPMSTLYGSDAMGGVINIITRKVGKEWAGSLTLDHTYQENHDFGDASKASLYASGPLVDSLLGLQLRGSLYDRNASDLSFDNDSTVSRRGASPVEGRNNNVGGRLTFTPHEDHDFALDIERGRQVYNNDDCQLGSLDGTNTGNSAPTTGCGPTAPRASGYKEELRFERDQYALSHTARLGFGTWDSSLTHSTTETFGRTIPGRNAGGDIGQPLPSAPWAVVGDDRELKTSNLVLDTKLVAPLGESHITSIGGQWWEAEMTDSLAQKDYEQSMWALFAEDEWRLRDDLALTLGVRYDDHETFGGHVSPRAYLVWNTTDNWTLKGGVSRGYKTPDLNDLHDGINGITAQGRAVTVGNPDLKPETSTSTEIGAYFDSLAGFKANATLFHNKFKDKIATGPNIVDHPLCLDNQNTNGTPNPGCAPLVNVDEAVTQGLELASSWQFAPGWTLSGNYTYTDSEQSSGANKGAPLTNTPQHMAHAKLNWKPTDRLSLWFSGEYRGERARFLQRTANLSAADLAVHEQVGDLKAYEVFHLGGSFKASQNVTLNASIYNLFDKDFLDGKVYTDNSGNPAWSSYYIQSGQSTTGTVEEGRRLWLSAVVEF</sequence>
<evidence type="ECO:0000256" key="12">
    <source>
        <dbReference type="RuleBase" id="RU003357"/>
    </source>
</evidence>
<organism evidence="17 18">
    <name type="scientific">Ectopseudomonas chengduensis</name>
    <dbReference type="NCBI Taxonomy" id="489632"/>
    <lineage>
        <taxon>Bacteria</taxon>
        <taxon>Pseudomonadati</taxon>
        <taxon>Pseudomonadota</taxon>
        <taxon>Gammaproteobacteria</taxon>
        <taxon>Pseudomonadales</taxon>
        <taxon>Pseudomonadaceae</taxon>
        <taxon>Ectopseudomonas</taxon>
    </lineage>
</organism>
<dbReference type="InterPro" id="IPR036942">
    <property type="entry name" value="Beta-barrel_TonB_sf"/>
</dbReference>
<dbReference type="Gene3D" id="2.40.170.20">
    <property type="entry name" value="TonB-dependent receptor, beta-barrel domain"/>
    <property type="match status" value="1"/>
</dbReference>
<dbReference type="Proteomes" id="UP000199467">
    <property type="component" value="Unassembled WGS sequence"/>
</dbReference>
<dbReference type="PROSITE" id="PS01156">
    <property type="entry name" value="TONB_DEPENDENT_REC_2"/>
    <property type="match status" value="1"/>
</dbReference>
<dbReference type="AlphaFoldDB" id="A0A1G6SDN9"/>
<feature type="region of interest" description="Disordered" evidence="13">
    <location>
        <begin position="223"/>
        <end position="249"/>
    </location>
</feature>
<evidence type="ECO:0000256" key="7">
    <source>
        <dbReference type="ARBA" id="ARBA00023077"/>
    </source>
</evidence>
<reference evidence="18" key="1">
    <citation type="submission" date="2016-10" db="EMBL/GenBank/DDBJ databases">
        <authorList>
            <person name="Varghese N."/>
            <person name="Submissions S."/>
        </authorList>
    </citation>
    <scope>NUCLEOTIDE SEQUENCE [LARGE SCALE GENOMIC DNA]</scope>
    <source>
        <strain evidence="18">DSM 26382</strain>
    </source>
</reference>
<feature type="region of interest" description="Disordered" evidence="13">
    <location>
        <begin position="279"/>
        <end position="298"/>
    </location>
</feature>
<feature type="domain" description="TonB-dependent receptor plug" evidence="16">
    <location>
        <begin position="45"/>
        <end position="157"/>
    </location>
</feature>
<keyword evidence="18" id="KW-1185">Reference proteome</keyword>
<evidence type="ECO:0000256" key="10">
    <source>
        <dbReference type="PROSITE-ProRule" id="PRU01360"/>
    </source>
</evidence>
<feature type="signal peptide" evidence="14">
    <location>
        <begin position="1"/>
        <end position="24"/>
    </location>
</feature>
<dbReference type="Gene3D" id="2.170.130.10">
    <property type="entry name" value="TonB-dependent receptor, plug domain"/>
    <property type="match status" value="1"/>
</dbReference>
<dbReference type="InterPro" id="IPR012910">
    <property type="entry name" value="Plug_dom"/>
</dbReference>
<dbReference type="InterPro" id="IPR000531">
    <property type="entry name" value="Beta-barrel_TonB"/>
</dbReference>
<dbReference type="Pfam" id="PF07715">
    <property type="entry name" value="Plug"/>
    <property type="match status" value="1"/>
</dbReference>
<evidence type="ECO:0000313" key="18">
    <source>
        <dbReference type="Proteomes" id="UP000199467"/>
    </source>
</evidence>
<keyword evidence="3 10" id="KW-1134">Transmembrane beta strand</keyword>
<evidence type="ECO:0000256" key="1">
    <source>
        <dbReference type="ARBA" id="ARBA00004571"/>
    </source>
</evidence>
<keyword evidence="8 10" id="KW-0472">Membrane</keyword>
<dbReference type="SUPFAM" id="SSF56935">
    <property type="entry name" value="Porins"/>
    <property type="match status" value="1"/>
</dbReference>
<evidence type="ECO:0000256" key="9">
    <source>
        <dbReference type="ARBA" id="ARBA00023237"/>
    </source>
</evidence>
<evidence type="ECO:0000256" key="3">
    <source>
        <dbReference type="ARBA" id="ARBA00022452"/>
    </source>
</evidence>
<evidence type="ECO:0000256" key="2">
    <source>
        <dbReference type="ARBA" id="ARBA00022448"/>
    </source>
</evidence>
<evidence type="ECO:0000259" key="15">
    <source>
        <dbReference type="Pfam" id="PF00593"/>
    </source>
</evidence>
<dbReference type="InterPro" id="IPR039426">
    <property type="entry name" value="TonB-dep_rcpt-like"/>
</dbReference>
<evidence type="ECO:0000256" key="8">
    <source>
        <dbReference type="ARBA" id="ARBA00023136"/>
    </source>
</evidence>
<dbReference type="Pfam" id="PF00593">
    <property type="entry name" value="TonB_dep_Rec_b-barrel"/>
    <property type="match status" value="1"/>
</dbReference>
<feature type="compositionally biased region" description="Polar residues" evidence="13">
    <location>
        <begin position="279"/>
        <end position="289"/>
    </location>
</feature>
<proteinExistence type="inferred from homology"/>
<dbReference type="EMBL" id="FMZQ01000011">
    <property type="protein sequence ID" value="SDD14992.1"/>
    <property type="molecule type" value="Genomic_DNA"/>
</dbReference>
<dbReference type="InterPro" id="IPR010917">
    <property type="entry name" value="TonB_rcpt_CS"/>
</dbReference>
<keyword evidence="2 10" id="KW-0813">Transport</keyword>
<feature type="domain" description="TonB-dependent receptor-like beta-barrel" evidence="15">
    <location>
        <begin position="274"/>
        <end position="693"/>
    </location>
</feature>
<evidence type="ECO:0000256" key="14">
    <source>
        <dbReference type="SAM" id="SignalP"/>
    </source>
</evidence>
<dbReference type="PANTHER" id="PTHR30069">
    <property type="entry name" value="TONB-DEPENDENT OUTER MEMBRANE RECEPTOR"/>
    <property type="match status" value="1"/>
</dbReference>
<evidence type="ECO:0000259" key="16">
    <source>
        <dbReference type="Pfam" id="PF07715"/>
    </source>
</evidence>
<evidence type="ECO:0000313" key="17">
    <source>
        <dbReference type="EMBL" id="SDD14992.1"/>
    </source>
</evidence>
<dbReference type="CDD" id="cd01347">
    <property type="entry name" value="ligand_gated_channel"/>
    <property type="match status" value="1"/>
</dbReference>
<dbReference type="GeneID" id="83640089"/>
<dbReference type="PANTHER" id="PTHR30069:SF53">
    <property type="entry name" value="COLICIN I RECEPTOR-RELATED"/>
    <property type="match status" value="1"/>
</dbReference>
<dbReference type="RefSeq" id="WP_017678865.1">
    <property type="nucleotide sequence ID" value="NZ_FMZQ01000011.1"/>
</dbReference>
<comment type="subcellular location">
    <subcellularLocation>
        <location evidence="1 10">Cell outer membrane</location>
        <topology evidence="1 10">Multi-pass membrane protein</topology>
    </subcellularLocation>
</comment>
<keyword evidence="4 10" id="KW-0812">Transmembrane</keyword>
<dbReference type="GO" id="GO:0015344">
    <property type="term" value="F:siderophore uptake transmembrane transporter activity"/>
    <property type="evidence" value="ECO:0007669"/>
    <property type="project" value="TreeGrafter"/>
</dbReference>
<comment type="similarity">
    <text evidence="10 12">Belongs to the TonB-dependent receptor family.</text>
</comment>
<feature type="chain" id="PRO_5043971710" evidence="14">
    <location>
        <begin position="25"/>
        <end position="742"/>
    </location>
</feature>
<evidence type="ECO:0000256" key="13">
    <source>
        <dbReference type="SAM" id="MobiDB-lite"/>
    </source>
</evidence>
<dbReference type="InterPro" id="IPR037066">
    <property type="entry name" value="Plug_dom_sf"/>
</dbReference>
<feature type="short sequence motif" description="TonB C-terminal box" evidence="11">
    <location>
        <begin position="725"/>
        <end position="742"/>
    </location>
</feature>
<evidence type="ECO:0000256" key="4">
    <source>
        <dbReference type="ARBA" id="ARBA00022692"/>
    </source>
</evidence>
<dbReference type="GO" id="GO:0009279">
    <property type="term" value="C:cell outer membrane"/>
    <property type="evidence" value="ECO:0007669"/>
    <property type="project" value="UniProtKB-SubCell"/>
</dbReference>
<keyword evidence="7 12" id="KW-0798">TonB box</keyword>
<keyword evidence="9 10" id="KW-0998">Cell outer membrane</keyword>
<evidence type="ECO:0000256" key="5">
    <source>
        <dbReference type="ARBA" id="ARBA00022729"/>
    </source>
</evidence>
<keyword evidence="17" id="KW-0675">Receptor</keyword>
<gene>
    <name evidence="17" type="ORF">SAMN05216576_111164</name>
</gene>
<dbReference type="PROSITE" id="PS52016">
    <property type="entry name" value="TONB_DEPENDENT_REC_3"/>
    <property type="match status" value="1"/>
</dbReference>
<evidence type="ECO:0000256" key="11">
    <source>
        <dbReference type="PROSITE-ProRule" id="PRU10144"/>
    </source>
</evidence>
<name>A0A1G6SDN9_9GAMM</name>
<keyword evidence="6" id="KW-0406">Ion transport</keyword>
<protein>
    <submittedName>
        <fullName evidence="17">Outer membrane receptor for ferrienterochelin and colicins</fullName>
    </submittedName>
</protein>